<comment type="caution">
    <text evidence="1">The sequence shown here is derived from an EMBL/GenBank/DDBJ whole genome shotgun (WGS) entry which is preliminary data.</text>
</comment>
<proteinExistence type="predicted"/>
<sequence>MQGGAKGLRGYKEGYRRILLAALQELVVHLFIKSDSVLRRLRAIKTKDRPRRYPNTFTELRMTNTGGARPLIKSSEVCGLIRDDYVQALLLTEII</sequence>
<evidence type="ECO:0000313" key="1">
    <source>
        <dbReference type="EMBL" id="KAJ1144873.1"/>
    </source>
</evidence>
<organism evidence="1 2">
    <name type="scientific">Pleurodeles waltl</name>
    <name type="common">Iberian ribbed newt</name>
    <dbReference type="NCBI Taxonomy" id="8319"/>
    <lineage>
        <taxon>Eukaryota</taxon>
        <taxon>Metazoa</taxon>
        <taxon>Chordata</taxon>
        <taxon>Craniata</taxon>
        <taxon>Vertebrata</taxon>
        <taxon>Euteleostomi</taxon>
        <taxon>Amphibia</taxon>
        <taxon>Batrachia</taxon>
        <taxon>Caudata</taxon>
        <taxon>Salamandroidea</taxon>
        <taxon>Salamandridae</taxon>
        <taxon>Pleurodelinae</taxon>
        <taxon>Pleurodeles</taxon>
    </lineage>
</organism>
<dbReference type="AlphaFoldDB" id="A0AAV7R293"/>
<gene>
    <name evidence="1" type="ORF">NDU88_011167</name>
</gene>
<evidence type="ECO:0000313" key="2">
    <source>
        <dbReference type="Proteomes" id="UP001066276"/>
    </source>
</evidence>
<protein>
    <submittedName>
        <fullName evidence="1">Uncharacterized protein</fullName>
    </submittedName>
</protein>
<dbReference type="EMBL" id="JANPWB010000010">
    <property type="protein sequence ID" value="KAJ1144873.1"/>
    <property type="molecule type" value="Genomic_DNA"/>
</dbReference>
<dbReference type="Proteomes" id="UP001066276">
    <property type="component" value="Chromosome 6"/>
</dbReference>
<name>A0AAV7R293_PLEWA</name>
<reference evidence="1" key="1">
    <citation type="journal article" date="2022" name="bioRxiv">
        <title>Sequencing and chromosome-scale assembly of the giantPleurodeles waltlgenome.</title>
        <authorList>
            <person name="Brown T."/>
            <person name="Elewa A."/>
            <person name="Iarovenko S."/>
            <person name="Subramanian E."/>
            <person name="Araus A.J."/>
            <person name="Petzold A."/>
            <person name="Susuki M."/>
            <person name="Suzuki K.-i.T."/>
            <person name="Hayashi T."/>
            <person name="Toyoda A."/>
            <person name="Oliveira C."/>
            <person name="Osipova E."/>
            <person name="Leigh N.D."/>
            <person name="Simon A."/>
            <person name="Yun M.H."/>
        </authorList>
    </citation>
    <scope>NUCLEOTIDE SEQUENCE</scope>
    <source>
        <strain evidence="1">20211129_DDA</strain>
        <tissue evidence="1">Liver</tissue>
    </source>
</reference>
<keyword evidence="2" id="KW-1185">Reference proteome</keyword>
<accession>A0AAV7R293</accession>